<dbReference type="AlphaFoldDB" id="A0A1M4XYZ9"/>
<reference evidence="7" key="1">
    <citation type="submission" date="2016-11" db="EMBL/GenBank/DDBJ databases">
        <authorList>
            <person name="Varghese N."/>
            <person name="Submissions S."/>
        </authorList>
    </citation>
    <scope>NUCLEOTIDE SEQUENCE [LARGE SCALE GENOMIC DNA]</scope>
    <source>
        <strain evidence="7">DSM 17539</strain>
    </source>
</reference>
<name>A0A1M4XYZ9_9FLAO</name>
<evidence type="ECO:0000259" key="5">
    <source>
        <dbReference type="PROSITE" id="PS01124"/>
    </source>
</evidence>
<organism evidence="6 7">
    <name type="scientific">Arenibacter palladensis</name>
    <dbReference type="NCBI Taxonomy" id="237373"/>
    <lineage>
        <taxon>Bacteria</taxon>
        <taxon>Pseudomonadati</taxon>
        <taxon>Bacteroidota</taxon>
        <taxon>Flavobacteriia</taxon>
        <taxon>Flavobacteriales</taxon>
        <taxon>Flavobacteriaceae</taxon>
        <taxon>Arenibacter</taxon>
    </lineage>
</organism>
<protein>
    <submittedName>
        <fullName evidence="6">AraC-type DNA-binding protein</fullName>
    </submittedName>
</protein>
<keyword evidence="4" id="KW-0472">Membrane</keyword>
<keyword evidence="7" id="KW-1185">Reference proteome</keyword>
<dbReference type="PROSITE" id="PS01124">
    <property type="entry name" value="HTH_ARAC_FAMILY_2"/>
    <property type="match status" value="1"/>
</dbReference>
<evidence type="ECO:0000256" key="3">
    <source>
        <dbReference type="ARBA" id="ARBA00023163"/>
    </source>
</evidence>
<gene>
    <name evidence="6" type="ORF">SAMN03080594_102254</name>
</gene>
<accession>A0A1M4XYZ9</accession>
<dbReference type="Proteomes" id="UP000184406">
    <property type="component" value="Unassembled WGS sequence"/>
</dbReference>
<dbReference type="SMART" id="SM00342">
    <property type="entry name" value="HTH_ARAC"/>
    <property type="match status" value="1"/>
</dbReference>
<keyword evidence="2 6" id="KW-0238">DNA-binding</keyword>
<keyword evidence="4" id="KW-0812">Transmembrane</keyword>
<keyword evidence="1" id="KW-0805">Transcription regulation</keyword>
<evidence type="ECO:0000256" key="4">
    <source>
        <dbReference type="SAM" id="Phobius"/>
    </source>
</evidence>
<dbReference type="Gene3D" id="1.10.10.60">
    <property type="entry name" value="Homeodomain-like"/>
    <property type="match status" value="2"/>
</dbReference>
<dbReference type="GO" id="GO:0003700">
    <property type="term" value="F:DNA-binding transcription factor activity"/>
    <property type="evidence" value="ECO:0007669"/>
    <property type="project" value="InterPro"/>
</dbReference>
<dbReference type="RefSeq" id="WP_072861103.1">
    <property type="nucleotide sequence ID" value="NZ_FQUX01000002.1"/>
</dbReference>
<dbReference type="Pfam" id="PF12833">
    <property type="entry name" value="HTH_18"/>
    <property type="match status" value="1"/>
</dbReference>
<dbReference type="InterPro" id="IPR009057">
    <property type="entry name" value="Homeodomain-like_sf"/>
</dbReference>
<dbReference type="PANTHER" id="PTHR43280:SF29">
    <property type="entry name" value="ARAC-FAMILY TRANSCRIPTIONAL REGULATOR"/>
    <property type="match status" value="1"/>
</dbReference>
<dbReference type="PANTHER" id="PTHR43280">
    <property type="entry name" value="ARAC-FAMILY TRANSCRIPTIONAL REGULATOR"/>
    <property type="match status" value="1"/>
</dbReference>
<evidence type="ECO:0000313" key="6">
    <source>
        <dbReference type="EMBL" id="SHE98721.1"/>
    </source>
</evidence>
<dbReference type="SUPFAM" id="SSF46689">
    <property type="entry name" value="Homeodomain-like"/>
    <property type="match status" value="1"/>
</dbReference>
<dbReference type="InterPro" id="IPR018060">
    <property type="entry name" value="HTH_AraC"/>
</dbReference>
<sequence length="200" mass="23076">MKKVYLGQLQEIISELVENEPLFLIIMVQLLLVQIVAVFFLIKNNPRVKSDYAQLKSRVVANIEQNKITKKYSNSGLSVELAKELKTKLQYLMDSEKTYLNPGLKLTDLASKIGISAHMTSQLINQEFGEDFNSYINSYRIKEVISIFRKGKYGSISEVFFYVGFNNKTTFNRAFKKYTKKTPSEFIESLNSNDSILWKI</sequence>
<feature type="transmembrane region" description="Helical" evidence="4">
    <location>
        <begin position="22"/>
        <end position="42"/>
    </location>
</feature>
<evidence type="ECO:0000256" key="2">
    <source>
        <dbReference type="ARBA" id="ARBA00023125"/>
    </source>
</evidence>
<evidence type="ECO:0000256" key="1">
    <source>
        <dbReference type="ARBA" id="ARBA00023015"/>
    </source>
</evidence>
<dbReference type="GO" id="GO:0043565">
    <property type="term" value="F:sequence-specific DNA binding"/>
    <property type="evidence" value="ECO:0007669"/>
    <property type="project" value="InterPro"/>
</dbReference>
<evidence type="ECO:0000313" key="7">
    <source>
        <dbReference type="Proteomes" id="UP000184406"/>
    </source>
</evidence>
<proteinExistence type="predicted"/>
<dbReference type="EMBL" id="FQUX01000002">
    <property type="protein sequence ID" value="SHE98721.1"/>
    <property type="molecule type" value="Genomic_DNA"/>
</dbReference>
<keyword evidence="4" id="KW-1133">Transmembrane helix</keyword>
<dbReference type="OrthoDB" id="9779074at2"/>
<keyword evidence="3" id="KW-0804">Transcription</keyword>
<feature type="domain" description="HTH araC/xylS-type" evidence="5">
    <location>
        <begin position="86"/>
        <end position="189"/>
    </location>
</feature>